<dbReference type="PANTHER" id="PTHR30482:SF17">
    <property type="entry name" value="ABC TRANSPORTER ATP-BINDING PROTEIN"/>
    <property type="match status" value="1"/>
</dbReference>
<dbReference type="PANTHER" id="PTHR30482">
    <property type="entry name" value="HIGH-AFFINITY BRANCHED-CHAIN AMINO ACID TRANSPORT SYSTEM PERMEASE"/>
    <property type="match status" value="1"/>
</dbReference>
<evidence type="ECO:0000256" key="1">
    <source>
        <dbReference type="ARBA" id="ARBA00004651"/>
    </source>
</evidence>
<dbReference type="Proteomes" id="UP000193228">
    <property type="component" value="Unassembled WGS sequence"/>
</dbReference>
<feature type="transmembrane region" description="Helical" evidence="6">
    <location>
        <begin position="467"/>
        <end position="487"/>
    </location>
</feature>
<feature type="transmembrane region" description="Helical" evidence="6">
    <location>
        <begin position="553"/>
        <end position="575"/>
    </location>
</feature>
<feature type="transmembrane region" description="Helical" evidence="6">
    <location>
        <begin position="419"/>
        <end position="436"/>
    </location>
</feature>
<feature type="transmembrane region" description="Helical" evidence="6">
    <location>
        <begin position="514"/>
        <end position="533"/>
    </location>
</feature>
<evidence type="ECO:0000256" key="3">
    <source>
        <dbReference type="ARBA" id="ARBA00022692"/>
    </source>
</evidence>
<feature type="transmembrane region" description="Helical" evidence="6">
    <location>
        <begin position="38"/>
        <end position="64"/>
    </location>
</feature>
<dbReference type="CDD" id="cd06582">
    <property type="entry name" value="TM_PBP1_LivH_like"/>
    <property type="match status" value="1"/>
</dbReference>
<dbReference type="GO" id="GO:0015658">
    <property type="term" value="F:branched-chain amino acid transmembrane transporter activity"/>
    <property type="evidence" value="ECO:0007669"/>
    <property type="project" value="InterPro"/>
</dbReference>
<dbReference type="CDD" id="cd06581">
    <property type="entry name" value="TM_PBP1_LivM_like"/>
    <property type="match status" value="1"/>
</dbReference>
<feature type="transmembrane region" description="Helical" evidence="6">
    <location>
        <begin position="234"/>
        <end position="260"/>
    </location>
</feature>
<feature type="transmembrane region" description="Helical" evidence="6">
    <location>
        <begin position="392"/>
        <end position="412"/>
    </location>
</feature>
<evidence type="ECO:0000313" key="7">
    <source>
        <dbReference type="EMBL" id="SMG49452.1"/>
    </source>
</evidence>
<proteinExistence type="predicted"/>
<reference evidence="8" key="1">
    <citation type="submission" date="2017-04" db="EMBL/GenBank/DDBJ databases">
        <authorList>
            <person name="Varghese N."/>
            <person name="Submissions S."/>
        </authorList>
    </citation>
    <scope>NUCLEOTIDE SEQUENCE [LARGE SCALE GENOMIC DNA]</scope>
    <source>
        <strain evidence="8">LMG 29540</strain>
    </source>
</reference>
<feature type="transmembrane region" description="Helical" evidence="6">
    <location>
        <begin position="582"/>
        <end position="605"/>
    </location>
</feature>
<keyword evidence="5 6" id="KW-0472">Membrane</keyword>
<feature type="transmembrane region" description="Helical" evidence="6">
    <location>
        <begin position="267"/>
        <end position="287"/>
    </location>
</feature>
<evidence type="ECO:0000256" key="4">
    <source>
        <dbReference type="ARBA" id="ARBA00022989"/>
    </source>
</evidence>
<feature type="transmembrane region" description="Helical" evidence="6">
    <location>
        <begin position="12"/>
        <end position="31"/>
    </location>
</feature>
<keyword evidence="8" id="KW-1185">Reference proteome</keyword>
<organism evidence="7 8">
    <name type="scientific">Paraburkholderia susongensis</name>
    <dbReference type="NCBI Taxonomy" id="1515439"/>
    <lineage>
        <taxon>Bacteria</taxon>
        <taxon>Pseudomonadati</taxon>
        <taxon>Pseudomonadota</taxon>
        <taxon>Betaproteobacteria</taxon>
        <taxon>Burkholderiales</taxon>
        <taxon>Burkholderiaceae</taxon>
        <taxon>Paraburkholderia</taxon>
    </lineage>
</organism>
<feature type="transmembrane region" description="Helical" evidence="6">
    <location>
        <begin position="101"/>
        <end position="124"/>
    </location>
</feature>
<comment type="subcellular location">
    <subcellularLocation>
        <location evidence="1">Cell membrane</location>
        <topology evidence="1">Multi-pass membrane protein</topology>
    </subcellularLocation>
</comment>
<dbReference type="EMBL" id="FXAT01000005">
    <property type="protein sequence ID" value="SMG49452.1"/>
    <property type="molecule type" value="Genomic_DNA"/>
</dbReference>
<keyword evidence="3 6" id="KW-0812">Transmembrane</keyword>
<feature type="transmembrane region" description="Helical" evidence="6">
    <location>
        <begin position="348"/>
        <end position="372"/>
    </location>
</feature>
<protein>
    <submittedName>
        <fullName evidence="7">Branched-chain amino acid transport system permease protein</fullName>
    </submittedName>
</protein>
<dbReference type="OrthoDB" id="9115388at2"/>
<evidence type="ECO:0000313" key="8">
    <source>
        <dbReference type="Proteomes" id="UP000193228"/>
    </source>
</evidence>
<dbReference type="AlphaFoldDB" id="A0A1X7L861"/>
<dbReference type="RefSeq" id="WP_085485056.1">
    <property type="nucleotide sequence ID" value="NZ_FXAT01000005.1"/>
</dbReference>
<dbReference type="InterPro" id="IPR001851">
    <property type="entry name" value="ABC_transp_permease"/>
</dbReference>
<evidence type="ECO:0000256" key="5">
    <source>
        <dbReference type="ARBA" id="ARBA00023136"/>
    </source>
</evidence>
<keyword evidence="4 6" id="KW-1133">Transmembrane helix</keyword>
<evidence type="ECO:0000256" key="2">
    <source>
        <dbReference type="ARBA" id="ARBA00022475"/>
    </source>
</evidence>
<name>A0A1X7L861_9BURK</name>
<keyword evidence="2" id="KW-1003">Cell membrane</keyword>
<sequence length="636" mass="67563">MDSLLQALPPPAAFFGQLLIGLINGGFYAMLSLGLAVIFGLLGIVNFAHGAQYMLGALGAYVLLDTFGLGYWPTLIVAPILVGGFGIVLERTLLKHMYRLNHLYGMLLTFGMSLVIEGLVRYRFGSTGVPYPIPPSLGAAWDLGFIFLPAYRVWVIGAALSVCLATWYVIERTSLGAHLRAATENPGLTRAFGINVPRLVTLTYGFGVGLAALAGVMAAPIYQANAQMGSDVIIVVFAIVVIGGMGSIMGAIVSGFALGVAEGLTRVFYPEASTTVVFMIMVVVLLVRPAGLFGNALLTGQGQAVHCEPTRPFCSPATTRVLILLLLALGLVAPALVYPVFLMKVLCFALFASAFNLLLGYGGLLSFGHAAFYGFAGYVTAHCMKEYGFDPLLGVLAGAAVAAVMGLAFGFVSIRRQGIYFSMVTLALAQLVYFFSLQAPFTHADEGIQDVPRGMLFGRIDLSNTTALYYFVFVICVGGLWVIYRAIHSPFGNVLKGIRENEQRAISLGYETHYFKLLTFVLSATMAGVAGSLDSLVFQLASLNNVHWSMSGLAILMAILGGVGTFSGPIVGAAVAAAMENYLAALGAWVTVIQGAIFMVCVLVFRRGIVGEAARLFNRRAPAPPKANEELVAKTS</sequence>
<accession>A0A1X7L861</accession>
<evidence type="ECO:0000256" key="6">
    <source>
        <dbReference type="SAM" id="Phobius"/>
    </source>
</evidence>
<feature type="transmembrane region" description="Helical" evidence="6">
    <location>
        <begin position="144"/>
        <end position="170"/>
    </location>
</feature>
<dbReference type="STRING" id="1515439.SAMN06265784_105131"/>
<dbReference type="InterPro" id="IPR043428">
    <property type="entry name" value="LivM-like"/>
</dbReference>
<feature type="transmembrane region" description="Helical" evidence="6">
    <location>
        <begin position="321"/>
        <end position="341"/>
    </location>
</feature>
<feature type="transmembrane region" description="Helical" evidence="6">
    <location>
        <begin position="199"/>
        <end position="222"/>
    </location>
</feature>
<feature type="transmembrane region" description="Helical" evidence="6">
    <location>
        <begin position="70"/>
        <end position="89"/>
    </location>
</feature>
<dbReference type="Pfam" id="PF02653">
    <property type="entry name" value="BPD_transp_2"/>
    <property type="match status" value="2"/>
</dbReference>
<gene>
    <name evidence="7" type="ORF">SAMN06265784_105131</name>
</gene>
<dbReference type="GO" id="GO:0005886">
    <property type="term" value="C:plasma membrane"/>
    <property type="evidence" value="ECO:0007669"/>
    <property type="project" value="UniProtKB-SubCell"/>
</dbReference>